<sequence length="466" mass="51862">MSESTLQAKTQSAFRGRIGVATVDITPPIGIYARNWGAAKHDVADWIHRRLTLNALVLSETNSKRPLIFLDADLGWWRSLPTFRRFQSRLLEELGLDEASLIFGVSHTHASPPLTDPDPDLPASASLAEYLETVYLAAVKVTRAAMKNAKEAVLEWKTGRCGLASMRDLPDPDPDAERIICGWNPNERADDTLVVGRITDLEGALQAVIVNYACHPTTLAWENTAISPDYPGAMRDTIKETLEVPALFMQGASGELSPRYQYVGDVAVADRHGRQLAYAVMATLEDMEPPGTCLKYSGVMESGAPLAVWKHVVDKPGLKLKTLQTQVEIPLKDWPTADELEAQRQACTDRALEERLRRRRNIRRGIGDGKSLELPIWVWQMGETILIGSPTEAYSILQRELRRRYPERTIACLNLINGTTGYLASAELYDLDLYQVWQTPFERGGLEQVIEAMADAIGQIIETKTV</sequence>
<proteinExistence type="predicted"/>
<reference evidence="1 2" key="1">
    <citation type="submission" date="2019-02" db="EMBL/GenBank/DDBJ databases">
        <title>Deep-cultivation of Planctomycetes and their phenomic and genomic characterization uncovers novel biology.</title>
        <authorList>
            <person name="Wiegand S."/>
            <person name="Jogler M."/>
            <person name="Boedeker C."/>
            <person name="Pinto D."/>
            <person name="Vollmers J."/>
            <person name="Rivas-Marin E."/>
            <person name="Kohn T."/>
            <person name="Peeters S.H."/>
            <person name="Heuer A."/>
            <person name="Rast P."/>
            <person name="Oberbeckmann S."/>
            <person name="Bunk B."/>
            <person name="Jeske O."/>
            <person name="Meyerdierks A."/>
            <person name="Storesund J.E."/>
            <person name="Kallscheuer N."/>
            <person name="Luecker S."/>
            <person name="Lage O.M."/>
            <person name="Pohl T."/>
            <person name="Merkel B.J."/>
            <person name="Hornburger P."/>
            <person name="Mueller R.-W."/>
            <person name="Bruemmer F."/>
            <person name="Labrenz M."/>
            <person name="Spormann A.M."/>
            <person name="Op den Camp H."/>
            <person name="Overmann J."/>
            <person name="Amann R."/>
            <person name="Jetten M.S.M."/>
            <person name="Mascher T."/>
            <person name="Medema M.H."/>
            <person name="Devos D.P."/>
            <person name="Kaster A.-K."/>
            <person name="Ovreas L."/>
            <person name="Rohde M."/>
            <person name="Galperin M.Y."/>
            <person name="Jogler C."/>
        </authorList>
    </citation>
    <scope>NUCLEOTIDE SEQUENCE [LARGE SCALE GENOMIC DNA]</scope>
    <source>
        <strain evidence="1 2">Pan161</strain>
    </source>
</reference>
<organism evidence="1 2">
    <name type="scientific">Gimesia algae</name>
    <dbReference type="NCBI Taxonomy" id="2527971"/>
    <lineage>
        <taxon>Bacteria</taxon>
        <taxon>Pseudomonadati</taxon>
        <taxon>Planctomycetota</taxon>
        <taxon>Planctomycetia</taxon>
        <taxon>Planctomycetales</taxon>
        <taxon>Planctomycetaceae</taxon>
        <taxon>Gimesia</taxon>
    </lineage>
</organism>
<accession>A0A517V9C1</accession>
<evidence type="ECO:0000313" key="2">
    <source>
        <dbReference type="Proteomes" id="UP000316855"/>
    </source>
</evidence>
<dbReference type="KEGG" id="gax:Pan161_12240"/>
<protein>
    <recommendedName>
        <fullName evidence="3">Neutral/alkaline non-lysosomal ceramidase</fullName>
    </recommendedName>
</protein>
<dbReference type="RefSeq" id="WP_145224945.1">
    <property type="nucleotide sequence ID" value="NZ_CP036343.1"/>
</dbReference>
<dbReference type="Proteomes" id="UP000316855">
    <property type="component" value="Chromosome"/>
</dbReference>
<keyword evidence="2" id="KW-1185">Reference proteome</keyword>
<gene>
    <name evidence="1" type="ORF">Pan161_12240</name>
</gene>
<dbReference type="OrthoDB" id="337762at2"/>
<name>A0A517V9C1_9PLAN</name>
<evidence type="ECO:0008006" key="3">
    <source>
        <dbReference type="Google" id="ProtNLM"/>
    </source>
</evidence>
<evidence type="ECO:0000313" key="1">
    <source>
        <dbReference type="EMBL" id="QDT89592.1"/>
    </source>
</evidence>
<dbReference type="EMBL" id="CP036343">
    <property type="protein sequence ID" value="QDT89592.1"/>
    <property type="molecule type" value="Genomic_DNA"/>
</dbReference>
<dbReference type="AlphaFoldDB" id="A0A517V9C1"/>